<dbReference type="RefSeq" id="WP_048930589.1">
    <property type="nucleotide sequence ID" value="NZ_KQ235881.1"/>
</dbReference>
<evidence type="ECO:0008006" key="4">
    <source>
        <dbReference type="Google" id="ProtNLM"/>
    </source>
</evidence>
<dbReference type="GeneID" id="93161585"/>
<dbReference type="Proteomes" id="UP000037392">
    <property type="component" value="Unassembled WGS sequence"/>
</dbReference>
<dbReference type="PATRIC" id="fig|742734.4.peg.4340"/>
<organism evidence="2 3">
    <name type="scientific">[Clostridium] citroniae WAL-19142</name>
    <dbReference type="NCBI Taxonomy" id="742734"/>
    <lineage>
        <taxon>Bacteria</taxon>
        <taxon>Bacillati</taxon>
        <taxon>Bacillota</taxon>
        <taxon>Clostridia</taxon>
        <taxon>Lachnospirales</taxon>
        <taxon>Lachnospiraceae</taxon>
        <taxon>Enterocloster</taxon>
    </lineage>
</organism>
<protein>
    <recommendedName>
        <fullName evidence="4">MacB-like periplasmic core domain-containing protein</fullName>
    </recommendedName>
</protein>
<keyword evidence="1" id="KW-0812">Transmembrane</keyword>
<feature type="transmembrane region" description="Helical" evidence="1">
    <location>
        <begin position="317"/>
        <end position="336"/>
    </location>
</feature>
<feature type="transmembrane region" description="Helical" evidence="1">
    <location>
        <begin position="214"/>
        <end position="235"/>
    </location>
</feature>
<dbReference type="EMBL" id="ADLK01000029">
    <property type="protein sequence ID" value="KMW16552.1"/>
    <property type="molecule type" value="Genomic_DNA"/>
</dbReference>
<dbReference type="OrthoDB" id="1864188at2"/>
<sequence>MRKWIILFVLVTLWGYGGIQALSLNTADGRIFMYYREGEGPRAEELDRALGREQGETAGTEREDQGGSVYPELTAWSLAEEVKVQNLELGRDKKADCLSVYGLMELASCRELEQGTYGYRTDREGCVISKGLAMDLFGAVEVTGKRVVCRDRPYIVRGVTDDPDCVILIPAKKEEGMRCLLMDYGKGASAKTKAEGFLYRYGMKRGYVCVDGSLFFAAAGMASLLPLWASALWFCQKAVKPDLGVRDRMCSGGAGILLLAAGIFLIWRLGFGIPGDIIPTRWSDFDFWTRKFGELQSDMERMGEAYQVQWLDDLKKRLFVCTVCCLTAGTGGIIWLHCMKWGWKGNGFRV</sequence>
<keyword evidence="1" id="KW-0472">Membrane</keyword>
<accession>A0A0J9BU92</accession>
<dbReference type="AlphaFoldDB" id="A0A0J9BU92"/>
<comment type="caution">
    <text evidence="2">The sequence shown here is derived from an EMBL/GenBank/DDBJ whole genome shotgun (WGS) entry which is preliminary data.</text>
</comment>
<gene>
    <name evidence="2" type="ORF">HMPREF9470_04052</name>
</gene>
<reference evidence="2 3" key="1">
    <citation type="submission" date="2011-04" db="EMBL/GenBank/DDBJ databases">
        <title>The Genome Sequence of Clostridium citroniae WAL-19142.</title>
        <authorList>
            <consortium name="The Broad Institute Genome Sequencing Platform"/>
            <person name="Earl A."/>
            <person name="Ward D."/>
            <person name="Feldgarden M."/>
            <person name="Gevers D."/>
            <person name="Warren Y.A."/>
            <person name="Tyrrell K.L."/>
            <person name="Citron D.M."/>
            <person name="Goldstein E.J."/>
            <person name="Daigneault M."/>
            <person name="Allen-Vercoe E."/>
            <person name="Young S.K."/>
            <person name="Zeng Q."/>
            <person name="Gargeya S."/>
            <person name="Fitzgerald M."/>
            <person name="Haas B."/>
            <person name="Abouelleil A."/>
            <person name="Alvarado L."/>
            <person name="Arachchi H.M."/>
            <person name="Berlin A."/>
            <person name="Brown A."/>
            <person name="Chapman S.B."/>
            <person name="Chen Z."/>
            <person name="Dunbar C."/>
            <person name="Freedman E."/>
            <person name="Gearin G."/>
            <person name="Gellesch M."/>
            <person name="Goldberg J."/>
            <person name="Griggs A."/>
            <person name="Gujja S."/>
            <person name="Heilman E.R."/>
            <person name="Heiman D."/>
            <person name="Howarth C."/>
            <person name="Larson L."/>
            <person name="Lui A."/>
            <person name="MacDonald P.J."/>
            <person name="Mehta T."/>
            <person name="Montmayeur A."/>
            <person name="Murphy C."/>
            <person name="Neiman D."/>
            <person name="Pearson M."/>
            <person name="Priest M."/>
            <person name="Roberts A."/>
            <person name="Saif S."/>
            <person name="Shea T."/>
            <person name="Shenoy N."/>
            <person name="Sisk P."/>
            <person name="Stolte C."/>
            <person name="Sykes S."/>
            <person name="White J."/>
            <person name="Yandava C."/>
            <person name="Wortman J."/>
            <person name="Nusbaum C."/>
            <person name="Birren B."/>
        </authorList>
    </citation>
    <scope>NUCLEOTIDE SEQUENCE [LARGE SCALE GENOMIC DNA]</scope>
    <source>
        <strain evidence="2 3">WAL-19142</strain>
    </source>
</reference>
<feature type="transmembrane region" description="Helical" evidence="1">
    <location>
        <begin position="256"/>
        <end position="273"/>
    </location>
</feature>
<keyword evidence="1" id="KW-1133">Transmembrane helix</keyword>
<evidence type="ECO:0000256" key="1">
    <source>
        <dbReference type="SAM" id="Phobius"/>
    </source>
</evidence>
<evidence type="ECO:0000313" key="2">
    <source>
        <dbReference type="EMBL" id="KMW16552.1"/>
    </source>
</evidence>
<evidence type="ECO:0000313" key="3">
    <source>
        <dbReference type="Proteomes" id="UP000037392"/>
    </source>
</evidence>
<name>A0A0J9BU92_9FIRM</name>
<proteinExistence type="predicted"/>